<dbReference type="AlphaFoldDB" id="A0AAN5CYJ4"/>
<dbReference type="Proteomes" id="UP001328107">
    <property type="component" value="Unassembled WGS sequence"/>
</dbReference>
<accession>A0AAN5CYJ4</accession>
<protein>
    <submittedName>
        <fullName evidence="2">Uncharacterized protein</fullName>
    </submittedName>
</protein>
<keyword evidence="1" id="KW-1133">Transmembrane helix</keyword>
<evidence type="ECO:0000313" key="3">
    <source>
        <dbReference type="Proteomes" id="UP001328107"/>
    </source>
</evidence>
<name>A0AAN5CYJ4_9BILA</name>
<dbReference type="EMBL" id="BTRK01000005">
    <property type="protein sequence ID" value="GMR52630.1"/>
    <property type="molecule type" value="Genomic_DNA"/>
</dbReference>
<keyword evidence="1" id="KW-0472">Membrane</keyword>
<sequence>NQEFMVGLQCDTYIQKWVCVVSSMTFKPFPGMFESEQFDPENCSSLQKDSTFLLTSRGTLKALEEYNVGFIPSLAVCQRRAVDDSWSDSPTTGPPTDYSGLIIGLTITIAVLVIVLIVMLIRYRKQIANLMS</sequence>
<evidence type="ECO:0000313" key="2">
    <source>
        <dbReference type="EMBL" id="GMR52630.1"/>
    </source>
</evidence>
<comment type="caution">
    <text evidence="2">The sequence shown here is derived from an EMBL/GenBank/DDBJ whole genome shotgun (WGS) entry which is preliminary data.</text>
</comment>
<feature type="transmembrane region" description="Helical" evidence="1">
    <location>
        <begin position="98"/>
        <end position="121"/>
    </location>
</feature>
<keyword evidence="3" id="KW-1185">Reference proteome</keyword>
<organism evidence="2 3">
    <name type="scientific">Pristionchus mayeri</name>
    <dbReference type="NCBI Taxonomy" id="1317129"/>
    <lineage>
        <taxon>Eukaryota</taxon>
        <taxon>Metazoa</taxon>
        <taxon>Ecdysozoa</taxon>
        <taxon>Nematoda</taxon>
        <taxon>Chromadorea</taxon>
        <taxon>Rhabditida</taxon>
        <taxon>Rhabditina</taxon>
        <taxon>Diplogasteromorpha</taxon>
        <taxon>Diplogasteroidea</taxon>
        <taxon>Neodiplogasteridae</taxon>
        <taxon>Pristionchus</taxon>
    </lineage>
</organism>
<evidence type="ECO:0000256" key="1">
    <source>
        <dbReference type="SAM" id="Phobius"/>
    </source>
</evidence>
<feature type="non-terminal residue" evidence="2">
    <location>
        <position position="1"/>
    </location>
</feature>
<reference evidence="3" key="1">
    <citation type="submission" date="2022-10" db="EMBL/GenBank/DDBJ databases">
        <title>Genome assembly of Pristionchus species.</title>
        <authorList>
            <person name="Yoshida K."/>
            <person name="Sommer R.J."/>
        </authorList>
    </citation>
    <scope>NUCLEOTIDE SEQUENCE [LARGE SCALE GENOMIC DNA]</scope>
    <source>
        <strain evidence="3">RS5460</strain>
    </source>
</reference>
<gene>
    <name evidence="2" type="ORF">PMAYCL1PPCAC_22825</name>
</gene>
<proteinExistence type="predicted"/>
<feature type="non-terminal residue" evidence="2">
    <location>
        <position position="132"/>
    </location>
</feature>
<keyword evidence="1" id="KW-0812">Transmembrane</keyword>